<dbReference type="AlphaFoldDB" id="A0A815Y0H9"/>
<dbReference type="Proteomes" id="UP000663870">
    <property type="component" value="Unassembled WGS sequence"/>
</dbReference>
<evidence type="ECO:0000313" key="2">
    <source>
        <dbReference type="EMBL" id="CAF1678442.1"/>
    </source>
</evidence>
<organism evidence="1 3">
    <name type="scientific">Rotaria sordida</name>
    <dbReference type="NCBI Taxonomy" id="392033"/>
    <lineage>
        <taxon>Eukaryota</taxon>
        <taxon>Metazoa</taxon>
        <taxon>Spiralia</taxon>
        <taxon>Gnathifera</taxon>
        <taxon>Rotifera</taxon>
        <taxon>Eurotatoria</taxon>
        <taxon>Bdelloidea</taxon>
        <taxon>Philodinida</taxon>
        <taxon>Philodinidae</taxon>
        <taxon>Rotaria</taxon>
    </lineage>
</organism>
<dbReference type="Proteomes" id="UP000663854">
    <property type="component" value="Unassembled WGS sequence"/>
</dbReference>
<dbReference type="EMBL" id="CAJNOL010017435">
    <property type="protein sequence ID" value="CAF1678442.1"/>
    <property type="molecule type" value="Genomic_DNA"/>
</dbReference>
<gene>
    <name evidence="2" type="ORF">JXQ802_LOCUS58758</name>
    <name evidence="1" type="ORF">PYM288_LOCUS42119</name>
</gene>
<dbReference type="EMBL" id="CAJNOH010015514">
    <property type="protein sequence ID" value="CAF1564182.1"/>
    <property type="molecule type" value="Genomic_DNA"/>
</dbReference>
<sequence length="72" mass="8089">YKTDEEKQTLAQLHLQDGDTLGIDNRNSFVPSWKDASSNNTNMGKTHLSLTVRNNIDSINTKPMTYSCLNTT</sequence>
<feature type="non-terminal residue" evidence="1">
    <location>
        <position position="72"/>
    </location>
</feature>
<keyword evidence="4" id="KW-1185">Reference proteome</keyword>
<evidence type="ECO:0000313" key="4">
    <source>
        <dbReference type="Proteomes" id="UP000663870"/>
    </source>
</evidence>
<evidence type="ECO:0000313" key="1">
    <source>
        <dbReference type="EMBL" id="CAF1564182.1"/>
    </source>
</evidence>
<comment type="caution">
    <text evidence="1">The sequence shown here is derived from an EMBL/GenBank/DDBJ whole genome shotgun (WGS) entry which is preliminary data.</text>
</comment>
<name>A0A815Y0H9_9BILA</name>
<accession>A0A815Y0H9</accession>
<protein>
    <submittedName>
        <fullName evidence="1">Uncharacterized protein</fullName>
    </submittedName>
</protein>
<evidence type="ECO:0000313" key="3">
    <source>
        <dbReference type="Proteomes" id="UP000663854"/>
    </source>
</evidence>
<feature type="non-terminal residue" evidence="1">
    <location>
        <position position="1"/>
    </location>
</feature>
<proteinExistence type="predicted"/>
<reference evidence="1" key="1">
    <citation type="submission" date="2021-02" db="EMBL/GenBank/DDBJ databases">
        <authorList>
            <person name="Nowell W R."/>
        </authorList>
    </citation>
    <scope>NUCLEOTIDE SEQUENCE</scope>
</reference>